<dbReference type="Proteomes" id="UP001595961">
    <property type="component" value="Unassembled WGS sequence"/>
</dbReference>
<comment type="caution">
    <text evidence="1">The sequence shown here is derived from an EMBL/GenBank/DDBJ whole genome shotgun (WGS) entry which is preliminary data.</text>
</comment>
<organism evidence="1 2">
    <name type="scientific">Dyella halodurans</name>
    <dbReference type="NCBI Taxonomy" id="1920171"/>
    <lineage>
        <taxon>Bacteria</taxon>
        <taxon>Pseudomonadati</taxon>
        <taxon>Pseudomonadota</taxon>
        <taxon>Gammaproteobacteria</taxon>
        <taxon>Lysobacterales</taxon>
        <taxon>Rhodanobacteraceae</taxon>
        <taxon>Dyella</taxon>
    </lineage>
</organism>
<dbReference type="EMBL" id="JBHSGA010000017">
    <property type="protein sequence ID" value="MFC4527263.1"/>
    <property type="molecule type" value="Genomic_DNA"/>
</dbReference>
<dbReference type="InterPro" id="IPR012933">
    <property type="entry name" value="HicA_mRNA_interferase"/>
</dbReference>
<gene>
    <name evidence="1" type="ORF">ACFO5W_11525</name>
</gene>
<accession>A0ABV9C2W9</accession>
<sequence length="107" mass="11894">MQGLCFGRLGHFEVVLKNGTIDLVKNKHARTLNLIFARPASGNVKWSDVEALFKELGATITEAEGSRVTVVLFDQVRVFHRPHAKPDTDKGPVASIRKWLDENGVRA</sequence>
<dbReference type="Pfam" id="PF07927">
    <property type="entry name" value="HicA_toxin"/>
    <property type="match status" value="1"/>
</dbReference>
<evidence type="ECO:0000313" key="1">
    <source>
        <dbReference type="EMBL" id="MFC4527263.1"/>
    </source>
</evidence>
<keyword evidence="2" id="KW-1185">Reference proteome</keyword>
<name>A0ABV9C2W9_9GAMM</name>
<evidence type="ECO:0000313" key="2">
    <source>
        <dbReference type="Proteomes" id="UP001595961"/>
    </source>
</evidence>
<reference evidence="2" key="1">
    <citation type="journal article" date="2019" name="Int. J. Syst. Evol. Microbiol.">
        <title>The Global Catalogue of Microorganisms (GCM) 10K type strain sequencing project: providing services to taxonomists for standard genome sequencing and annotation.</title>
        <authorList>
            <consortium name="The Broad Institute Genomics Platform"/>
            <consortium name="The Broad Institute Genome Sequencing Center for Infectious Disease"/>
            <person name="Wu L."/>
            <person name="Ma J."/>
        </authorList>
    </citation>
    <scope>NUCLEOTIDE SEQUENCE [LARGE SCALE GENOMIC DNA]</scope>
    <source>
        <strain evidence="2">CCM 4481</strain>
    </source>
</reference>
<dbReference type="RefSeq" id="WP_266149400.1">
    <property type="nucleotide sequence ID" value="NZ_CP064028.1"/>
</dbReference>
<protein>
    <submittedName>
        <fullName evidence="1">Type II toxin-antitoxin system HicA family toxin</fullName>
    </submittedName>
</protein>
<proteinExistence type="predicted"/>